<dbReference type="Proteomes" id="UP001280121">
    <property type="component" value="Unassembled WGS sequence"/>
</dbReference>
<gene>
    <name evidence="2" type="ORF">Ddye_005497</name>
</gene>
<dbReference type="AlphaFoldDB" id="A0AAD9XGG3"/>
<evidence type="ECO:0000256" key="1">
    <source>
        <dbReference type="SAM" id="MobiDB-lite"/>
    </source>
</evidence>
<dbReference type="EMBL" id="JANJYI010000002">
    <property type="protein sequence ID" value="KAK2658964.1"/>
    <property type="molecule type" value="Genomic_DNA"/>
</dbReference>
<keyword evidence="3" id="KW-1185">Reference proteome</keyword>
<organism evidence="2 3">
    <name type="scientific">Dipteronia dyeriana</name>
    <dbReference type="NCBI Taxonomy" id="168575"/>
    <lineage>
        <taxon>Eukaryota</taxon>
        <taxon>Viridiplantae</taxon>
        <taxon>Streptophyta</taxon>
        <taxon>Embryophyta</taxon>
        <taxon>Tracheophyta</taxon>
        <taxon>Spermatophyta</taxon>
        <taxon>Magnoliopsida</taxon>
        <taxon>eudicotyledons</taxon>
        <taxon>Gunneridae</taxon>
        <taxon>Pentapetalae</taxon>
        <taxon>rosids</taxon>
        <taxon>malvids</taxon>
        <taxon>Sapindales</taxon>
        <taxon>Sapindaceae</taxon>
        <taxon>Hippocastanoideae</taxon>
        <taxon>Acereae</taxon>
        <taxon>Dipteronia</taxon>
    </lineage>
</organism>
<dbReference type="PANTHER" id="PTHR31973">
    <property type="entry name" value="POLYPROTEIN, PUTATIVE-RELATED"/>
    <property type="match status" value="1"/>
</dbReference>
<proteinExistence type="predicted"/>
<feature type="region of interest" description="Disordered" evidence="1">
    <location>
        <begin position="156"/>
        <end position="177"/>
    </location>
</feature>
<protein>
    <submittedName>
        <fullName evidence="2">Uncharacterized protein</fullName>
    </submittedName>
</protein>
<sequence>MEFGISCNYHKGYRARHIALEQVQGKPVESYNILPSYLYMLEHANPGTFGFDVDQFPCAHALACIRLWGFSFVYYFSPYYPSAFLVIAYSGGIHPIGQPSEWLVSEDIASKIVHPPVGRRGSRRHKQNRTRSFGKELTQKSCTTCHRVGHNSHTCTYPKSSRPSTSMGSISEIGEAS</sequence>
<feature type="compositionally biased region" description="Polar residues" evidence="1">
    <location>
        <begin position="156"/>
        <end position="169"/>
    </location>
</feature>
<evidence type="ECO:0000313" key="2">
    <source>
        <dbReference type="EMBL" id="KAK2658964.1"/>
    </source>
</evidence>
<dbReference type="PANTHER" id="PTHR31973:SF187">
    <property type="entry name" value="MUTATOR TRANSPOSASE MUDRA PROTEIN"/>
    <property type="match status" value="1"/>
</dbReference>
<accession>A0AAD9XGG3</accession>
<comment type="caution">
    <text evidence="2">The sequence shown here is derived from an EMBL/GenBank/DDBJ whole genome shotgun (WGS) entry which is preliminary data.</text>
</comment>
<evidence type="ECO:0000313" key="3">
    <source>
        <dbReference type="Proteomes" id="UP001280121"/>
    </source>
</evidence>
<reference evidence="2" key="1">
    <citation type="journal article" date="2023" name="Plant J.">
        <title>Genome sequences and population genomics provide insights into the demographic history, inbreeding, and mutation load of two 'living fossil' tree species of Dipteronia.</title>
        <authorList>
            <person name="Feng Y."/>
            <person name="Comes H.P."/>
            <person name="Chen J."/>
            <person name="Zhu S."/>
            <person name="Lu R."/>
            <person name="Zhang X."/>
            <person name="Li P."/>
            <person name="Qiu J."/>
            <person name="Olsen K.M."/>
            <person name="Qiu Y."/>
        </authorList>
    </citation>
    <scope>NUCLEOTIDE SEQUENCE</scope>
    <source>
        <strain evidence="2">KIB01</strain>
    </source>
</reference>
<name>A0AAD9XGG3_9ROSI</name>